<dbReference type="PATRIC" id="fig|429727.3.peg.2234"/>
<evidence type="ECO:0000256" key="7">
    <source>
        <dbReference type="SAM" id="Phobius"/>
    </source>
</evidence>
<organism evidence="8 9">
    <name type="scientific">Devosia chinhatensis</name>
    <dbReference type="NCBI Taxonomy" id="429727"/>
    <lineage>
        <taxon>Bacteria</taxon>
        <taxon>Pseudomonadati</taxon>
        <taxon>Pseudomonadota</taxon>
        <taxon>Alphaproteobacteria</taxon>
        <taxon>Hyphomicrobiales</taxon>
        <taxon>Devosiaceae</taxon>
        <taxon>Devosia</taxon>
    </lineage>
</organism>
<evidence type="ECO:0000256" key="2">
    <source>
        <dbReference type="ARBA" id="ARBA00011006"/>
    </source>
</evidence>
<accession>A0A0F5FER2</accession>
<comment type="subcellular location">
    <subcellularLocation>
        <location evidence="1">Cell membrane</location>
        <topology evidence="1">Multi-pass membrane protein</topology>
    </subcellularLocation>
</comment>
<dbReference type="AlphaFoldDB" id="A0A0F5FER2"/>
<dbReference type="RefSeq" id="WP_046105316.1">
    <property type="nucleotide sequence ID" value="NZ_JZEY01000061.1"/>
</dbReference>
<protein>
    <submittedName>
        <fullName evidence="8">Membrane protein</fullName>
    </submittedName>
</protein>
<comment type="caution">
    <text evidence="8">The sequence shown here is derived from an EMBL/GenBank/DDBJ whole genome shotgun (WGS) entry which is preliminary data.</text>
</comment>
<dbReference type="EMBL" id="JZEY01000061">
    <property type="protein sequence ID" value="KKB07288.1"/>
    <property type="molecule type" value="Genomic_DNA"/>
</dbReference>
<reference evidence="8 9" key="1">
    <citation type="submission" date="2015-03" db="EMBL/GenBank/DDBJ databases">
        <authorList>
            <person name="Hassan Y."/>
            <person name="Lepp D."/>
            <person name="Li X.-Z."/>
            <person name="Zhou T."/>
        </authorList>
    </citation>
    <scope>NUCLEOTIDE SEQUENCE [LARGE SCALE GENOMIC DNA]</scope>
    <source>
        <strain evidence="8 9">IPL18</strain>
    </source>
</reference>
<dbReference type="OrthoDB" id="9811343at2"/>
<dbReference type="PANTHER" id="PTHR33884">
    <property type="entry name" value="UPF0410 PROTEIN YMGE"/>
    <property type="match status" value="1"/>
</dbReference>
<dbReference type="GO" id="GO:0005886">
    <property type="term" value="C:plasma membrane"/>
    <property type="evidence" value="ECO:0007669"/>
    <property type="project" value="UniProtKB-SubCell"/>
</dbReference>
<dbReference type="STRING" id="429727.VE26_10840"/>
<sequence>MSILGAIIIGFFAGLIAKWVTPGDNKPSGFILTTVLGIVGSVVATWLGQQIGWYGPGDGAGFIASIVGAVIVLLIWGQLARRR</sequence>
<evidence type="ECO:0000313" key="9">
    <source>
        <dbReference type="Proteomes" id="UP000033649"/>
    </source>
</evidence>
<comment type="similarity">
    <text evidence="2">Belongs to the UPF0410 family.</text>
</comment>
<name>A0A0F5FER2_9HYPH</name>
<feature type="transmembrane region" description="Helical" evidence="7">
    <location>
        <begin position="59"/>
        <end position="79"/>
    </location>
</feature>
<keyword evidence="6 7" id="KW-0472">Membrane</keyword>
<evidence type="ECO:0000256" key="6">
    <source>
        <dbReference type="ARBA" id="ARBA00023136"/>
    </source>
</evidence>
<evidence type="ECO:0000256" key="1">
    <source>
        <dbReference type="ARBA" id="ARBA00004651"/>
    </source>
</evidence>
<evidence type="ECO:0000313" key="8">
    <source>
        <dbReference type="EMBL" id="KKB07288.1"/>
    </source>
</evidence>
<proteinExistence type="inferred from homology"/>
<keyword evidence="9" id="KW-1185">Reference proteome</keyword>
<evidence type="ECO:0000256" key="5">
    <source>
        <dbReference type="ARBA" id="ARBA00022989"/>
    </source>
</evidence>
<evidence type="ECO:0000256" key="3">
    <source>
        <dbReference type="ARBA" id="ARBA00022475"/>
    </source>
</evidence>
<keyword evidence="3" id="KW-1003">Cell membrane</keyword>
<dbReference type="PANTHER" id="PTHR33884:SF7">
    <property type="entry name" value="BSL8023 PROTEIN"/>
    <property type="match status" value="1"/>
</dbReference>
<keyword evidence="5 7" id="KW-1133">Transmembrane helix</keyword>
<keyword evidence="4 7" id="KW-0812">Transmembrane</keyword>
<gene>
    <name evidence="8" type="ORF">VE26_10840</name>
</gene>
<dbReference type="InterPro" id="IPR007341">
    <property type="entry name" value="Transgly_assoc"/>
</dbReference>
<dbReference type="Proteomes" id="UP000033649">
    <property type="component" value="Unassembled WGS sequence"/>
</dbReference>
<evidence type="ECO:0000256" key="4">
    <source>
        <dbReference type="ARBA" id="ARBA00022692"/>
    </source>
</evidence>
<feature type="transmembrane region" description="Helical" evidence="7">
    <location>
        <begin position="27"/>
        <end position="47"/>
    </location>
</feature>
<dbReference type="Pfam" id="PF04226">
    <property type="entry name" value="Transgly_assoc"/>
    <property type="match status" value="1"/>
</dbReference>